<accession>A0AAW0B9F9</accession>
<dbReference type="Gene3D" id="3.80.10.10">
    <property type="entry name" value="Ribonuclease Inhibitor"/>
    <property type="match status" value="1"/>
</dbReference>
<evidence type="ECO:0000256" key="1">
    <source>
        <dbReference type="SAM" id="Coils"/>
    </source>
</evidence>
<proteinExistence type="predicted"/>
<dbReference type="InterPro" id="IPR032675">
    <property type="entry name" value="LRR_dom_sf"/>
</dbReference>
<keyword evidence="3" id="KW-1185">Reference proteome</keyword>
<organism evidence="2 3">
    <name type="scientific">Favolaschia claudopus</name>
    <dbReference type="NCBI Taxonomy" id="2862362"/>
    <lineage>
        <taxon>Eukaryota</taxon>
        <taxon>Fungi</taxon>
        <taxon>Dikarya</taxon>
        <taxon>Basidiomycota</taxon>
        <taxon>Agaricomycotina</taxon>
        <taxon>Agaricomycetes</taxon>
        <taxon>Agaricomycetidae</taxon>
        <taxon>Agaricales</taxon>
        <taxon>Marasmiineae</taxon>
        <taxon>Mycenaceae</taxon>
        <taxon>Favolaschia</taxon>
    </lineage>
</organism>
<evidence type="ECO:0000313" key="2">
    <source>
        <dbReference type="EMBL" id="KAK7022361.1"/>
    </source>
</evidence>
<sequence>MSPTSSSVVAGLRQRIEGLRAAIETQEQLLKSLLEQYSATRSELNFHLDPMARLPLELQSDIFLRCMPLSQPTPVPHDAPMLFLAVSRLWRDIALATPKLWTGLLMEPLPCRTGFSTLCELWVKRAQVLPLSLTLRGSLYLEPPVRNFLAECGPRLQCLVVEMGRNHVDSIKRQIRLNASFSRLECLEIQTEKDINLGDANDWVEPLRSAPNLVKYCLRNMFYEQSCVSDVRPLTHTSLQQLHLGRAWDEATPRGPNNSMVMLRHVTLPALRDLHITFFDILDVAFISFLTRSSPPLETLRITAPVLPDAIVCRCFQLMPSLVNLIIDGRHYRRFMKILGMGYAPPLLPALRHLTLVPDQLLPEDAGLVVKMLNVRRAHTDSRLQSFRLVYSLPDDADFVVGLQRLAREGLEIRVGEAGERL</sequence>
<comment type="caution">
    <text evidence="2">The sequence shown here is derived from an EMBL/GenBank/DDBJ whole genome shotgun (WGS) entry which is preliminary data.</text>
</comment>
<reference evidence="2 3" key="1">
    <citation type="journal article" date="2024" name="J Genomics">
        <title>Draft genome sequencing and assembly of Favolaschia claudopus CIRM-BRFM 2984 isolated from oak limbs.</title>
        <authorList>
            <person name="Navarro D."/>
            <person name="Drula E."/>
            <person name="Chaduli D."/>
            <person name="Cazenave R."/>
            <person name="Ahrendt S."/>
            <person name="Wang J."/>
            <person name="Lipzen A."/>
            <person name="Daum C."/>
            <person name="Barry K."/>
            <person name="Grigoriev I.V."/>
            <person name="Favel A."/>
            <person name="Rosso M.N."/>
            <person name="Martin F."/>
        </authorList>
    </citation>
    <scope>NUCLEOTIDE SEQUENCE [LARGE SCALE GENOMIC DNA]</scope>
    <source>
        <strain evidence="2 3">CIRM-BRFM 2984</strain>
    </source>
</reference>
<name>A0AAW0B9F9_9AGAR</name>
<evidence type="ECO:0000313" key="3">
    <source>
        <dbReference type="Proteomes" id="UP001362999"/>
    </source>
</evidence>
<dbReference type="EMBL" id="JAWWNJ010000037">
    <property type="protein sequence ID" value="KAK7022361.1"/>
    <property type="molecule type" value="Genomic_DNA"/>
</dbReference>
<feature type="coiled-coil region" evidence="1">
    <location>
        <begin position="9"/>
        <end position="43"/>
    </location>
</feature>
<gene>
    <name evidence="2" type="ORF">R3P38DRAFT_1117667</name>
</gene>
<protein>
    <submittedName>
        <fullName evidence="2">F-box domain-containing protein</fullName>
    </submittedName>
</protein>
<keyword evidence="1" id="KW-0175">Coiled coil</keyword>
<dbReference type="Proteomes" id="UP001362999">
    <property type="component" value="Unassembled WGS sequence"/>
</dbReference>
<dbReference type="AlphaFoldDB" id="A0AAW0B9F9"/>